<proteinExistence type="predicted"/>
<evidence type="ECO:0000313" key="1">
    <source>
        <dbReference type="EMBL" id="MBB5338491.1"/>
    </source>
</evidence>
<dbReference type="Proteomes" id="UP000569005">
    <property type="component" value="Unassembled WGS sequence"/>
</dbReference>
<reference evidence="1" key="1">
    <citation type="submission" date="2020-08" db="EMBL/GenBank/DDBJ databases">
        <title>Genomic Encyclopedia of Type Strains, Phase IV (KMG-V): Genome sequencing to study the core and pangenomes of soil and plant-associated prokaryotes.</title>
        <authorList>
            <person name="Whitman W."/>
        </authorList>
    </citation>
    <scope>NUCLEOTIDE SEQUENCE</scope>
    <source>
        <strain evidence="1">M8UP15</strain>
    </source>
</reference>
<protein>
    <submittedName>
        <fullName evidence="1">Glutamate formiminotransferase</fullName>
        <ecNumber evidence="1">2.1.2.5</ecNumber>
    </submittedName>
</protein>
<evidence type="ECO:0000313" key="2">
    <source>
        <dbReference type="Proteomes" id="UP000569005"/>
    </source>
</evidence>
<accession>A0ACC5NV74</accession>
<name>A0ACC5NV74_9BACT</name>
<dbReference type="EC" id="2.1.2.5" evidence="1"/>
<keyword evidence="2" id="KW-1185">Reference proteome</keyword>
<sequence length="306" mass="32840">MNPEAIIECVPNFSEGTDAAKVEQIVAATQVEGVRLLDWSLDTAHNRSVVTLAGSPTGIVEAAVRAAGKAAELINLTTQNGVHPRIGAADVIPFIPVSGASLADCAVLARQAGLLIWRRYGVPVYFYGAAAARPDRVLLEDVRRGQFEGLRDAALRDATRRPDIGGPELHETAGASAVGARSFLIAYNIHLHQPDIAAARAIARDIRATNGGLHGVKAIGVLANGRAQVSMNVTDFRITPMHHVHATVQHLAQRHGVLIEDAELIGLIPEAAYEPDSEWVRQITGFDPDGKVLERRLHSPIAWPQH</sequence>
<gene>
    <name evidence="1" type="ORF">HDF13_000824</name>
</gene>
<comment type="caution">
    <text evidence="1">The sequence shown here is derived from an EMBL/GenBank/DDBJ whole genome shotgun (WGS) entry which is preliminary data.</text>
</comment>
<organism evidence="1 2">
    <name type="scientific">Tunturiibacter gelidiferens</name>
    <dbReference type="NCBI Taxonomy" id="3069689"/>
    <lineage>
        <taxon>Bacteria</taxon>
        <taxon>Pseudomonadati</taxon>
        <taxon>Acidobacteriota</taxon>
        <taxon>Terriglobia</taxon>
        <taxon>Terriglobales</taxon>
        <taxon>Acidobacteriaceae</taxon>
        <taxon>Tunturiibacter</taxon>
    </lineage>
</organism>
<keyword evidence="1" id="KW-0808">Transferase</keyword>
<dbReference type="EMBL" id="JACHEA010000001">
    <property type="protein sequence ID" value="MBB5338491.1"/>
    <property type="molecule type" value="Genomic_DNA"/>
</dbReference>